<proteinExistence type="predicted"/>
<evidence type="ECO:0000313" key="3">
    <source>
        <dbReference type="Proteomes" id="UP000679126"/>
    </source>
</evidence>
<dbReference type="RefSeq" id="WP_209145748.1">
    <property type="nucleotide sequence ID" value="NZ_JAGHKP010000002.1"/>
</dbReference>
<accession>A0ABS3YF86</accession>
<organism evidence="2 3">
    <name type="scientific">Chitinophaga chungangae</name>
    <dbReference type="NCBI Taxonomy" id="2821488"/>
    <lineage>
        <taxon>Bacteria</taxon>
        <taxon>Pseudomonadati</taxon>
        <taxon>Bacteroidota</taxon>
        <taxon>Chitinophagia</taxon>
        <taxon>Chitinophagales</taxon>
        <taxon>Chitinophagaceae</taxon>
        <taxon>Chitinophaga</taxon>
    </lineage>
</organism>
<keyword evidence="3" id="KW-1185">Reference proteome</keyword>
<protein>
    <submittedName>
        <fullName evidence="2">Outer membrane beta-barrel protein</fullName>
    </submittedName>
</protein>
<sequence>MKISTLLFVMLLCVIVPAFSQVSLGIRSGYTASNMHISGEAPGGFGSTGGSETLHGWHLELLLNVPVVAGFYLQPGFRYVTKGAALDETFDIKTELSGVYIPRGSALRLNYFEMPLNIVYKRPLWKGRATLGVGPYLARGLNGRYSYNIVQNGNTVTKHIKDVQFSRRHNDNLAVLRMYPWDAGANFAIGYEFDNYLMLGANYSLGLTDNDRSGFTESRNRYVGISVGVLFNREDY</sequence>
<dbReference type="EMBL" id="JAGHKP010000002">
    <property type="protein sequence ID" value="MBO9152769.1"/>
    <property type="molecule type" value="Genomic_DNA"/>
</dbReference>
<gene>
    <name evidence="2" type="ORF">J7I43_11135</name>
</gene>
<dbReference type="Proteomes" id="UP000679126">
    <property type="component" value="Unassembled WGS sequence"/>
</dbReference>
<evidence type="ECO:0000313" key="2">
    <source>
        <dbReference type="EMBL" id="MBO9152769.1"/>
    </source>
</evidence>
<comment type="caution">
    <text evidence="2">The sequence shown here is derived from an EMBL/GenBank/DDBJ whole genome shotgun (WGS) entry which is preliminary data.</text>
</comment>
<evidence type="ECO:0000259" key="1">
    <source>
        <dbReference type="Pfam" id="PF13568"/>
    </source>
</evidence>
<dbReference type="Pfam" id="PF13568">
    <property type="entry name" value="OMP_b-brl_2"/>
    <property type="match status" value="1"/>
</dbReference>
<name>A0ABS3YF86_9BACT</name>
<reference evidence="3" key="1">
    <citation type="submission" date="2021-03" db="EMBL/GenBank/DDBJ databases">
        <title>Assistant Professor.</title>
        <authorList>
            <person name="Huq M.A."/>
        </authorList>
    </citation>
    <scope>NUCLEOTIDE SEQUENCE [LARGE SCALE GENOMIC DNA]</scope>
    <source>
        <strain evidence="3">MAH-28</strain>
    </source>
</reference>
<feature type="domain" description="Outer membrane protein beta-barrel" evidence="1">
    <location>
        <begin position="22"/>
        <end position="210"/>
    </location>
</feature>
<dbReference type="InterPro" id="IPR025665">
    <property type="entry name" value="Beta-barrel_OMP_2"/>
</dbReference>